<dbReference type="FunFam" id="3.40.50.720:FF:000084">
    <property type="entry name" value="Short-chain dehydrogenase reductase"/>
    <property type="match status" value="1"/>
</dbReference>
<dbReference type="AlphaFoldDB" id="A0A2A4FVN2"/>
<dbReference type="PANTHER" id="PTHR43943">
    <property type="entry name" value="DEHYDROGENASE/REDUCTASE (SDR FAMILY) MEMBER 4"/>
    <property type="match status" value="1"/>
</dbReference>
<dbReference type="NCBIfam" id="NF005559">
    <property type="entry name" value="PRK07231.1"/>
    <property type="match status" value="1"/>
</dbReference>
<dbReference type="PRINTS" id="PR00080">
    <property type="entry name" value="SDRFAMILY"/>
</dbReference>
<comment type="similarity">
    <text evidence="1">Belongs to the short-chain dehydrogenases/reductases (SDR) family.</text>
</comment>
<organism evidence="3 4">
    <name type="scientific">Rhizorhabdus dicambivorans</name>
    <dbReference type="NCBI Taxonomy" id="1850238"/>
    <lineage>
        <taxon>Bacteria</taxon>
        <taxon>Pseudomonadati</taxon>
        <taxon>Pseudomonadota</taxon>
        <taxon>Alphaproteobacteria</taxon>
        <taxon>Sphingomonadales</taxon>
        <taxon>Sphingomonadaceae</taxon>
        <taxon>Rhizorhabdus</taxon>
    </lineage>
</organism>
<feature type="domain" description="Ketoreductase" evidence="2">
    <location>
        <begin position="10"/>
        <end position="195"/>
    </location>
</feature>
<dbReference type="InterPro" id="IPR036291">
    <property type="entry name" value="NAD(P)-bd_dom_sf"/>
</dbReference>
<dbReference type="SUPFAM" id="SSF51735">
    <property type="entry name" value="NAD(P)-binding Rossmann-fold domains"/>
    <property type="match status" value="1"/>
</dbReference>
<dbReference type="CDD" id="cd05233">
    <property type="entry name" value="SDR_c"/>
    <property type="match status" value="1"/>
</dbReference>
<evidence type="ECO:0000256" key="1">
    <source>
        <dbReference type="ARBA" id="ARBA00006484"/>
    </source>
</evidence>
<dbReference type="InterPro" id="IPR002347">
    <property type="entry name" value="SDR_fam"/>
</dbReference>
<protein>
    <submittedName>
        <fullName evidence="3">3-oxoacyl-ACP reductase</fullName>
    </submittedName>
</protein>
<comment type="caution">
    <text evidence="3">The sequence shown here is derived from an EMBL/GenBank/DDBJ whole genome shotgun (WGS) entry which is preliminary data.</text>
</comment>
<evidence type="ECO:0000313" key="4">
    <source>
        <dbReference type="Proteomes" id="UP000218934"/>
    </source>
</evidence>
<sequence>MADYFDLSGKVALVTGGSRGLGRAMVKALAECGADVIVTSRDAASCAEAVAEVEALGRRGWAIPAHVGRWEAIDELVEAAYAAAGRIDILINNAGNAPAVAKSTDMTETLFDKTVGLNFKGPFRLASLVGERMVAQGSGSIINVSSTGAVHPEPEFAVYAAAKGALNIITKGHALEYGPNVRVNCIMAGPFWTDISKSWREEADKTINSAARRIGRPEEVVTAALYFASDHSSYTTGTVLTVDGGQR</sequence>
<name>A0A2A4FVN2_9SPHN</name>
<dbReference type="PROSITE" id="PS00061">
    <property type="entry name" value="ADH_SHORT"/>
    <property type="match status" value="1"/>
</dbReference>
<dbReference type="RefSeq" id="WP_066961216.1">
    <property type="nucleotide sequence ID" value="NZ_CP023449.1"/>
</dbReference>
<dbReference type="Pfam" id="PF13561">
    <property type="entry name" value="adh_short_C2"/>
    <property type="match status" value="1"/>
</dbReference>
<dbReference type="Gene3D" id="3.40.50.720">
    <property type="entry name" value="NAD(P)-binding Rossmann-like Domain"/>
    <property type="match status" value="1"/>
</dbReference>
<reference evidence="3 4" key="1">
    <citation type="submission" date="2017-09" db="EMBL/GenBank/DDBJ databases">
        <title>The Catabolism of 3,6-Dichlorosalicylic acid is Initiated by the Cytochrome P450 Monooxygenase DsmABC in Rhizorhabdus dicambivorans Ndbn-20.</title>
        <authorList>
            <person name="Na L."/>
        </authorList>
    </citation>
    <scope>NUCLEOTIDE SEQUENCE [LARGE SCALE GENOMIC DNA]</scope>
    <source>
        <strain evidence="3 4">Ndbn-20m</strain>
    </source>
</reference>
<accession>A0A2A4FVN2</accession>
<evidence type="ECO:0000313" key="3">
    <source>
        <dbReference type="EMBL" id="PCE41746.1"/>
    </source>
</evidence>
<dbReference type="InterPro" id="IPR020904">
    <property type="entry name" value="Sc_DH/Rdtase_CS"/>
</dbReference>
<gene>
    <name evidence="3" type="ORF">COO09_13370</name>
</gene>
<dbReference type="InterPro" id="IPR057326">
    <property type="entry name" value="KR_dom"/>
</dbReference>
<dbReference type="EMBL" id="NWUF01000012">
    <property type="protein sequence ID" value="PCE41746.1"/>
    <property type="molecule type" value="Genomic_DNA"/>
</dbReference>
<evidence type="ECO:0000259" key="2">
    <source>
        <dbReference type="SMART" id="SM00822"/>
    </source>
</evidence>
<dbReference type="PRINTS" id="PR00081">
    <property type="entry name" value="GDHRDH"/>
</dbReference>
<dbReference type="SMART" id="SM00822">
    <property type="entry name" value="PKS_KR"/>
    <property type="match status" value="1"/>
</dbReference>
<dbReference type="PANTHER" id="PTHR43943:SF2">
    <property type="entry name" value="DEHYDROGENASE_REDUCTASE 4"/>
    <property type="match status" value="1"/>
</dbReference>
<dbReference type="KEGG" id="rdi:CMV14_19030"/>
<keyword evidence="4" id="KW-1185">Reference proteome</keyword>
<proteinExistence type="inferred from homology"/>
<dbReference type="Proteomes" id="UP000218934">
    <property type="component" value="Unassembled WGS sequence"/>
</dbReference>
<dbReference type="OrthoDB" id="9789398at2"/>